<dbReference type="PROSITE" id="PS00139">
    <property type="entry name" value="THIOL_PROTEASE_CYS"/>
    <property type="match status" value="1"/>
</dbReference>
<dbReference type="GO" id="GO:0006508">
    <property type="term" value="P:proteolysis"/>
    <property type="evidence" value="ECO:0007669"/>
    <property type="project" value="UniProtKB-KW"/>
</dbReference>
<evidence type="ECO:0000256" key="10">
    <source>
        <dbReference type="SAM" id="SignalP"/>
    </source>
</evidence>
<reference evidence="12" key="1">
    <citation type="submission" date="2021-02" db="EMBL/GenBank/DDBJ databases">
        <authorList>
            <person name="Nowell W R."/>
        </authorList>
    </citation>
    <scope>NUCLEOTIDE SEQUENCE</scope>
    <source>
        <strain evidence="12">Ploen Becks lab</strain>
    </source>
</reference>
<keyword evidence="4" id="KW-0378">Hydrolase</keyword>
<dbReference type="EMBL" id="CAJNOC010005118">
    <property type="protein sequence ID" value="CAF1042960.1"/>
    <property type="molecule type" value="Genomic_DNA"/>
</dbReference>
<organism evidence="12 13">
    <name type="scientific">Brachionus calyciflorus</name>
    <dbReference type="NCBI Taxonomy" id="104777"/>
    <lineage>
        <taxon>Eukaryota</taxon>
        <taxon>Metazoa</taxon>
        <taxon>Spiralia</taxon>
        <taxon>Gnathifera</taxon>
        <taxon>Rotifera</taxon>
        <taxon>Eurotatoria</taxon>
        <taxon>Monogononta</taxon>
        <taxon>Pseudotrocha</taxon>
        <taxon>Ploima</taxon>
        <taxon>Brachionidae</taxon>
        <taxon>Brachionus</taxon>
    </lineage>
</organism>
<dbReference type="AlphaFoldDB" id="A0A814JWE9"/>
<evidence type="ECO:0000256" key="6">
    <source>
        <dbReference type="ARBA" id="ARBA00023145"/>
    </source>
</evidence>
<name>A0A814JWE9_9BILA</name>
<dbReference type="OrthoDB" id="640249at2759"/>
<keyword evidence="5" id="KW-0788">Thiol protease</keyword>
<keyword evidence="13" id="KW-1185">Reference proteome</keyword>
<keyword evidence="3 10" id="KW-0732">Signal</keyword>
<evidence type="ECO:0000256" key="7">
    <source>
        <dbReference type="ARBA" id="ARBA00023157"/>
    </source>
</evidence>
<protein>
    <recommendedName>
        <fullName evidence="9">Cathepsin B-like cysteine proteinase</fullName>
    </recommendedName>
</protein>
<sequence length="340" mass="37881">MNLLITALSLFVIGLAHGSDELYYIEPLSDMMIHHINEKLNTTWTAGRTKFYDWSMVSIKRQLGVPLDHINQVTADLPIVNHLVDRDIPDEFDSRQAWPDCPTIKEVRDQGNCGSCWAISAVEAMSDRICVATQGKLNRHLSTEDLLSCCKTCGFGCNGGYPAAAWEYFKRSGVCTGGNYKSNEGCKPYSIEDCEHHGSGQRPPCQGESKTPKCTKECSNSDYTVAYDNDKSRGQSVYSVKSEQQIQLELMKNGPVQTAFTVYEDFLSYTSGVYQHKKGNQLGGHAVKLIGWGVEDGVKYWLLANSWNYDWGLEGMFKVLRGKDECGIERNVVAGSINPV</sequence>
<evidence type="ECO:0000256" key="8">
    <source>
        <dbReference type="ARBA" id="ARBA00055576"/>
    </source>
</evidence>
<dbReference type="InterPro" id="IPR025660">
    <property type="entry name" value="Pept_his_AS"/>
</dbReference>
<proteinExistence type="inferred from homology"/>
<dbReference type="PROSITE" id="PS00639">
    <property type="entry name" value="THIOL_PROTEASE_HIS"/>
    <property type="match status" value="1"/>
</dbReference>
<dbReference type="PANTHER" id="PTHR12411">
    <property type="entry name" value="CYSTEINE PROTEASE FAMILY C1-RELATED"/>
    <property type="match status" value="1"/>
</dbReference>
<evidence type="ECO:0000256" key="9">
    <source>
        <dbReference type="ARBA" id="ARBA00073107"/>
    </source>
</evidence>
<gene>
    <name evidence="12" type="ORF">OXX778_LOCUS18442</name>
</gene>
<keyword evidence="2" id="KW-0645">Protease</keyword>
<dbReference type="InterPro" id="IPR012599">
    <property type="entry name" value="Propeptide_C1A"/>
</dbReference>
<dbReference type="GO" id="GO:0004197">
    <property type="term" value="F:cysteine-type endopeptidase activity"/>
    <property type="evidence" value="ECO:0007669"/>
    <property type="project" value="InterPro"/>
</dbReference>
<comment type="similarity">
    <text evidence="1">Belongs to the peptidase C1 family.</text>
</comment>
<feature type="domain" description="Peptidase C1A papain C-terminal" evidence="11">
    <location>
        <begin position="88"/>
        <end position="336"/>
    </location>
</feature>
<dbReference type="Pfam" id="PF08127">
    <property type="entry name" value="Propeptide_C1"/>
    <property type="match status" value="1"/>
</dbReference>
<comment type="function">
    <text evidence="8">Thiol protease. Has a role as a digestive enzyme.</text>
</comment>
<evidence type="ECO:0000256" key="3">
    <source>
        <dbReference type="ARBA" id="ARBA00022729"/>
    </source>
</evidence>
<dbReference type="Pfam" id="PF00112">
    <property type="entry name" value="Peptidase_C1"/>
    <property type="match status" value="1"/>
</dbReference>
<keyword evidence="7" id="KW-1015">Disulfide bond</keyword>
<evidence type="ECO:0000256" key="4">
    <source>
        <dbReference type="ARBA" id="ARBA00022801"/>
    </source>
</evidence>
<feature type="signal peptide" evidence="10">
    <location>
        <begin position="1"/>
        <end position="18"/>
    </location>
</feature>
<keyword evidence="6" id="KW-0865">Zymogen</keyword>
<dbReference type="FunFam" id="3.90.70.10:FF:000031">
    <property type="entry name" value="Cathepsin B"/>
    <property type="match status" value="1"/>
</dbReference>
<dbReference type="InterPro" id="IPR013128">
    <property type="entry name" value="Peptidase_C1A"/>
</dbReference>
<dbReference type="PRINTS" id="PR00705">
    <property type="entry name" value="PAPAIN"/>
</dbReference>
<feature type="chain" id="PRO_5032631785" description="Cathepsin B-like cysteine proteinase" evidence="10">
    <location>
        <begin position="19"/>
        <end position="340"/>
    </location>
</feature>
<evidence type="ECO:0000259" key="11">
    <source>
        <dbReference type="SMART" id="SM00645"/>
    </source>
</evidence>
<evidence type="ECO:0000313" key="12">
    <source>
        <dbReference type="EMBL" id="CAF1042960.1"/>
    </source>
</evidence>
<dbReference type="InterPro" id="IPR000169">
    <property type="entry name" value="Pept_cys_AS"/>
</dbReference>
<dbReference type="Proteomes" id="UP000663879">
    <property type="component" value="Unassembled WGS sequence"/>
</dbReference>
<dbReference type="SUPFAM" id="SSF54001">
    <property type="entry name" value="Cysteine proteinases"/>
    <property type="match status" value="1"/>
</dbReference>
<dbReference type="SMART" id="SM00645">
    <property type="entry name" value="Pept_C1"/>
    <property type="match status" value="1"/>
</dbReference>
<evidence type="ECO:0000256" key="1">
    <source>
        <dbReference type="ARBA" id="ARBA00008455"/>
    </source>
</evidence>
<evidence type="ECO:0000256" key="2">
    <source>
        <dbReference type="ARBA" id="ARBA00022670"/>
    </source>
</evidence>
<evidence type="ECO:0000313" key="13">
    <source>
        <dbReference type="Proteomes" id="UP000663879"/>
    </source>
</evidence>
<dbReference type="InterPro" id="IPR038765">
    <property type="entry name" value="Papain-like_cys_pep_sf"/>
</dbReference>
<evidence type="ECO:0000256" key="5">
    <source>
        <dbReference type="ARBA" id="ARBA00022807"/>
    </source>
</evidence>
<accession>A0A814JWE9</accession>
<dbReference type="Gene3D" id="3.90.70.10">
    <property type="entry name" value="Cysteine proteinases"/>
    <property type="match status" value="1"/>
</dbReference>
<dbReference type="CDD" id="cd02620">
    <property type="entry name" value="Peptidase_C1A_CathepsinB"/>
    <property type="match status" value="1"/>
</dbReference>
<comment type="caution">
    <text evidence="12">The sequence shown here is derived from an EMBL/GenBank/DDBJ whole genome shotgun (WGS) entry which is preliminary data.</text>
</comment>
<dbReference type="InterPro" id="IPR000668">
    <property type="entry name" value="Peptidase_C1A_C"/>
</dbReference>